<accession>A0A9Q0G6G0</accession>
<dbReference type="FunFam" id="2.30.30.490:FF:000017">
    <property type="entry name" value="Bromo-adjacent homology (BAH) domain-containing protein"/>
    <property type="match status" value="1"/>
</dbReference>
<evidence type="ECO:0000256" key="2">
    <source>
        <dbReference type="SAM" id="MobiDB-lite"/>
    </source>
</evidence>
<evidence type="ECO:0000313" key="5">
    <source>
        <dbReference type="EMBL" id="KAJ4844300.1"/>
    </source>
</evidence>
<dbReference type="Proteomes" id="UP001141552">
    <property type="component" value="Unassembled WGS sequence"/>
</dbReference>
<dbReference type="Gene3D" id="3.30.70.330">
    <property type="match status" value="1"/>
</dbReference>
<dbReference type="InterPro" id="IPR043151">
    <property type="entry name" value="BAH_sf"/>
</dbReference>
<dbReference type="Gene3D" id="2.30.30.490">
    <property type="match status" value="1"/>
</dbReference>
<keyword evidence="1" id="KW-0694">RNA-binding</keyword>
<dbReference type="GO" id="GO:0003682">
    <property type="term" value="F:chromatin binding"/>
    <property type="evidence" value="ECO:0007669"/>
    <property type="project" value="InterPro"/>
</dbReference>
<dbReference type="Pfam" id="PF00076">
    <property type="entry name" value="RRM_1"/>
    <property type="match status" value="1"/>
</dbReference>
<dbReference type="InterPro" id="IPR000504">
    <property type="entry name" value="RRM_dom"/>
</dbReference>
<evidence type="ECO:0000259" key="3">
    <source>
        <dbReference type="PROSITE" id="PS50102"/>
    </source>
</evidence>
<dbReference type="InterPro" id="IPR012677">
    <property type="entry name" value="Nucleotide-bd_a/b_plait_sf"/>
</dbReference>
<dbReference type="EMBL" id="JAKUCV010001994">
    <property type="protein sequence ID" value="KAJ4844300.1"/>
    <property type="molecule type" value="Genomic_DNA"/>
</dbReference>
<dbReference type="PANTHER" id="PTHR47073:SF2">
    <property type="entry name" value="PROTEIN ANTI-SILENCING 1"/>
    <property type="match status" value="1"/>
</dbReference>
<evidence type="ECO:0000256" key="1">
    <source>
        <dbReference type="PROSITE-ProRule" id="PRU00176"/>
    </source>
</evidence>
<evidence type="ECO:0008006" key="7">
    <source>
        <dbReference type="Google" id="ProtNLM"/>
    </source>
</evidence>
<feature type="region of interest" description="Disordered" evidence="2">
    <location>
        <begin position="253"/>
        <end position="274"/>
    </location>
</feature>
<dbReference type="InterPro" id="IPR001025">
    <property type="entry name" value="BAH_dom"/>
</dbReference>
<reference evidence="5" key="1">
    <citation type="submission" date="2022-02" db="EMBL/GenBank/DDBJ databases">
        <authorList>
            <person name="Henning P.M."/>
            <person name="McCubbin A.G."/>
            <person name="Shore J.S."/>
        </authorList>
    </citation>
    <scope>NUCLEOTIDE SEQUENCE</scope>
    <source>
        <strain evidence="5">F60SS</strain>
        <tissue evidence="5">Leaves</tissue>
    </source>
</reference>
<proteinExistence type="predicted"/>
<dbReference type="Pfam" id="PF01426">
    <property type="entry name" value="BAH"/>
    <property type="match status" value="1"/>
</dbReference>
<dbReference type="PANTHER" id="PTHR47073">
    <property type="entry name" value="PROTEIN ANTI-SILENCING 1"/>
    <property type="match status" value="1"/>
</dbReference>
<sequence>MVQENDPESIPFTWGKRGGRGGKNKDVQFYESFTFDDVFYTLYDSVYLYKDGEEEPYIGKIVKIWEAPKSLKRVKILWFFRPREITNHLGSAEVAADELFLASGVGKGLANINPLGAIAGKCTVVCTSKDSRNPQPSEEELQIADFFFYRTFDVDKCMILDKLDDKIAGIEVKFLLNRVDKKLEVDQVHTEKRAKVLKDPGELNDRPSKKVKLDGSAKVFDDGIKKTMQKLSPDSRASDAKVIFRAPSVIDDQSGSKLLKDPEQRGNGPPKKLKLDDKIAKISNSKLSQPSEKLSALDGGSAICNQPTIVSSRPKAPWKEEIQTGHEDGTLVLLQNLDPSSTSAEVEDIVWSAFRENCRAKMIRQTAFSNPHFGQALVIFKTREAAEKAVKKLNDIVLLSNERPLVGRFVAPALPKKQTTFFGHLFIDRHRVMREMKEAVSTSHCSQPNTIEYEMALEWQLRQERSYRIWRTLREEQGEELRKFKDVLKPK</sequence>
<dbReference type="PROSITE" id="PS51038">
    <property type="entry name" value="BAH"/>
    <property type="match status" value="1"/>
</dbReference>
<protein>
    <recommendedName>
        <fullName evidence="7">BAH domain-containing protein</fullName>
    </recommendedName>
</protein>
<feature type="domain" description="RRM" evidence="3">
    <location>
        <begin position="330"/>
        <end position="412"/>
    </location>
</feature>
<dbReference type="SMART" id="SM00439">
    <property type="entry name" value="BAH"/>
    <property type="match status" value="1"/>
</dbReference>
<keyword evidence="6" id="KW-1185">Reference proteome</keyword>
<dbReference type="AlphaFoldDB" id="A0A9Q0G6G0"/>
<dbReference type="PROSITE" id="PS50102">
    <property type="entry name" value="RRM"/>
    <property type="match status" value="1"/>
</dbReference>
<feature type="domain" description="BAH" evidence="4">
    <location>
        <begin position="38"/>
        <end position="163"/>
    </location>
</feature>
<name>A0A9Q0G6G0_9ROSI</name>
<gene>
    <name evidence="5" type="ORF">Tsubulata_030501</name>
</gene>
<dbReference type="GO" id="GO:0003723">
    <property type="term" value="F:RNA binding"/>
    <property type="evidence" value="ECO:0007669"/>
    <property type="project" value="UniProtKB-UniRule"/>
</dbReference>
<comment type="caution">
    <text evidence="5">The sequence shown here is derived from an EMBL/GenBank/DDBJ whole genome shotgun (WGS) entry which is preliminary data.</text>
</comment>
<organism evidence="5 6">
    <name type="scientific">Turnera subulata</name>
    <dbReference type="NCBI Taxonomy" id="218843"/>
    <lineage>
        <taxon>Eukaryota</taxon>
        <taxon>Viridiplantae</taxon>
        <taxon>Streptophyta</taxon>
        <taxon>Embryophyta</taxon>
        <taxon>Tracheophyta</taxon>
        <taxon>Spermatophyta</taxon>
        <taxon>Magnoliopsida</taxon>
        <taxon>eudicotyledons</taxon>
        <taxon>Gunneridae</taxon>
        <taxon>Pentapetalae</taxon>
        <taxon>rosids</taxon>
        <taxon>fabids</taxon>
        <taxon>Malpighiales</taxon>
        <taxon>Passifloraceae</taxon>
        <taxon>Turnera</taxon>
    </lineage>
</organism>
<dbReference type="CDD" id="cd00590">
    <property type="entry name" value="RRM_SF"/>
    <property type="match status" value="1"/>
</dbReference>
<dbReference type="OrthoDB" id="1896853at2759"/>
<evidence type="ECO:0000313" key="6">
    <source>
        <dbReference type="Proteomes" id="UP001141552"/>
    </source>
</evidence>
<reference evidence="5" key="2">
    <citation type="journal article" date="2023" name="Plants (Basel)">
        <title>Annotation of the Turnera subulata (Passifloraceae) Draft Genome Reveals the S-Locus Evolved after the Divergence of Turneroideae from Passifloroideae in a Stepwise Manner.</title>
        <authorList>
            <person name="Henning P.M."/>
            <person name="Roalson E.H."/>
            <person name="Mir W."/>
            <person name="McCubbin A.G."/>
            <person name="Shore J.S."/>
        </authorList>
    </citation>
    <scope>NUCLEOTIDE SEQUENCE</scope>
    <source>
        <strain evidence="5">F60SS</strain>
    </source>
</reference>
<dbReference type="SUPFAM" id="SSF54928">
    <property type="entry name" value="RNA-binding domain, RBD"/>
    <property type="match status" value="1"/>
</dbReference>
<dbReference type="InterPro" id="IPR035979">
    <property type="entry name" value="RBD_domain_sf"/>
</dbReference>
<evidence type="ECO:0000259" key="4">
    <source>
        <dbReference type="PROSITE" id="PS51038"/>
    </source>
</evidence>